<protein>
    <submittedName>
        <fullName evidence="2">Uncharacterized protein</fullName>
    </submittedName>
</protein>
<keyword evidence="1" id="KW-1133">Transmembrane helix</keyword>
<comment type="caution">
    <text evidence="2">The sequence shown here is derived from an EMBL/GenBank/DDBJ whole genome shotgun (WGS) entry which is preliminary data.</text>
</comment>
<evidence type="ECO:0000313" key="2">
    <source>
        <dbReference type="EMBL" id="EBA05759.1"/>
    </source>
</evidence>
<reference evidence="2 3" key="1">
    <citation type="submission" date="2006-06" db="EMBL/GenBank/DDBJ databases">
        <authorList>
            <person name="Moran M.A."/>
            <person name="Ferriera S."/>
            <person name="Johnson J."/>
            <person name="Kravitz S."/>
            <person name="Beeson K."/>
            <person name="Sutton G."/>
            <person name="Rogers Y.-H."/>
            <person name="Friedman R."/>
            <person name="Frazier M."/>
            <person name="Venter J.C."/>
        </authorList>
    </citation>
    <scope>NUCLEOTIDE SEQUENCE [LARGE SCALE GENOMIC DNA]</scope>
    <source>
        <strain evidence="2 3">E-37</strain>
    </source>
</reference>
<feature type="transmembrane region" description="Helical" evidence="1">
    <location>
        <begin position="57"/>
        <end position="79"/>
    </location>
</feature>
<proteinExistence type="predicted"/>
<dbReference type="AlphaFoldDB" id="A3KAQ3"/>
<dbReference type="RefSeq" id="WP_005863878.1">
    <property type="nucleotide sequence ID" value="NZ_AAYA01000024.1"/>
</dbReference>
<keyword evidence="1" id="KW-0472">Membrane</keyword>
<dbReference type="OrthoDB" id="7837475at2"/>
<dbReference type="EMBL" id="AAYA01000024">
    <property type="protein sequence ID" value="EBA05759.1"/>
    <property type="molecule type" value="Genomic_DNA"/>
</dbReference>
<gene>
    <name evidence="2" type="ORF">SSE37_03070</name>
</gene>
<organism evidence="2 3">
    <name type="scientific">Sagittula stellata (strain ATCC 700073 / DSM 11524 / E-37)</name>
    <dbReference type="NCBI Taxonomy" id="388399"/>
    <lineage>
        <taxon>Bacteria</taxon>
        <taxon>Pseudomonadati</taxon>
        <taxon>Pseudomonadota</taxon>
        <taxon>Alphaproteobacteria</taxon>
        <taxon>Rhodobacterales</taxon>
        <taxon>Roseobacteraceae</taxon>
        <taxon>Sagittula</taxon>
    </lineage>
</organism>
<keyword evidence="3" id="KW-1185">Reference proteome</keyword>
<keyword evidence="1" id="KW-0812">Transmembrane</keyword>
<evidence type="ECO:0000256" key="1">
    <source>
        <dbReference type="SAM" id="Phobius"/>
    </source>
</evidence>
<dbReference type="Proteomes" id="UP000005713">
    <property type="component" value="Unassembled WGS sequence"/>
</dbReference>
<accession>A3KAQ3</accession>
<evidence type="ECO:0000313" key="3">
    <source>
        <dbReference type="Proteomes" id="UP000005713"/>
    </source>
</evidence>
<sequence length="190" mass="20188">MTYKNSVTGIGTEVAAQSVTKAVGKVAGATKGSAAGLIVQPVVWLATDTAPDAGDGFLYGVGVAATIAGSAILAGAGFVTGMIKAAVDDHTQSMVDEAKLDEPKEFRDGIFPLGDYSFWASDNDIQAMTIASFGGVVWKHKNGALCFIRDAKGRLVCDYDPKSWVAQYRPLLPLKKGSKEGRVRWHHRSR</sequence>
<name>A3KAQ3_SAGS3</name>